<dbReference type="InterPro" id="IPR011990">
    <property type="entry name" value="TPR-like_helical_dom_sf"/>
</dbReference>
<dbReference type="Proteomes" id="UP000069205">
    <property type="component" value="Chromosome"/>
</dbReference>
<evidence type="ECO:0000256" key="1">
    <source>
        <dbReference type="SAM" id="MobiDB-lite"/>
    </source>
</evidence>
<dbReference type="SUPFAM" id="SSF48452">
    <property type="entry name" value="TPR-like"/>
    <property type="match status" value="1"/>
</dbReference>
<gene>
    <name evidence="2" type="ORF">NITMOv2_3392</name>
</gene>
<accession>A0A0K2GG03</accession>
<dbReference type="AlphaFoldDB" id="A0A0K2GG03"/>
<dbReference type="PATRIC" id="fig|42253.5.peg.3346"/>
<dbReference type="RefSeq" id="WP_053380739.1">
    <property type="nucleotide sequence ID" value="NZ_CP011801.1"/>
</dbReference>
<protein>
    <submittedName>
        <fullName evidence="2">Uncharacterized protein</fullName>
    </submittedName>
</protein>
<organism evidence="2 3">
    <name type="scientific">Nitrospira moscoviensis</name>
    <dbReference type="NCBI Taxonomy" id="42253"/>
    <lineage>
        <taxon>Bacteria</taxon>
        <taxon>Pseudomonadati</taxon>
        <taxon>Nitrospirota</taxon>
        <taxon>Nitrospiria</taxon>
        <taxon>Nitrospirales</taxon>
        <taxon>Nitrospiraceae</taxon>
        <taxon>Nitrospira</taxon>
    </lineage>
</organism>
<dbReference type="KEGG" id="nmv:NITMOv2_3392"/>
<dbReference type="STRING" id="42253.NITMOv2_3392"/>
<dbReference type="Gene3D" id="1.25.40.10">
    <property type="entry name" value="Tetratricopeptide repeat domain"/>
    <property type="match status" value="1"/>
</dbReference>
<keyword evidence="3" id="KW-1185">Reference proteome</keyword>
<feature type="region of interest" description="Disordered" evidence="1">
    <location>
        <begin position="177"/>
        <end position="213"/>
    </location>
</feature>
<dbReference type="OrthoDB" id="8525350at2"/>
<evidence type="ECO:0000313" key="2">
    <source>
        <dbReference type="EMBL" id="ALA59784.1"/>
    </source>
</evidence>
<sequence>MRHRTALIAIVGICLVVPVHSWAIVSDYFTADQDYEVLRDLRLIDGDHTNRVLRWIRTQRVNMAIADLKFTLDRFPNHPRALLLFETVARVAQVPQLPLPYYERALELFPQYALTHAQYGKYLAEIGRVQEGLAQLNQAVEIAPDFAATYVWLAEVYAKNGEVDLARQASQRARELGYQGELLVDPEPVKKKPAKKQENDPPIKLKDQTGHTR</sequence>
<reference evidence="2 3" key="1">
    <citation type="journal article" date="2015" name="Proc. Natl. Acad. Sci. U.S.A.">
        <title>Expanded metabolic versatility of ubiquitous nitrite-oxidizing bacteria from the genus Nitrospira.</title>
        <authorList>
            <person name="Koch H."/>
            <person name="Lucker S."/>
            <person name="Albertsen M."/>
            <person name="Kitzinger K."/>
            <person name="Herbold C."/>
            <person name="Spieck E."/>
            <person name="Nielsen P.H."/>
            <person name="Wagner M."/>
            <person name="Daims H."/>
        </authorList>
    </citation>
    <scope>NUCLEOTIDE SEQUENCE [LARGE SCALE GENOMIC DNA]</scope>
    <source>
        <strain evidence="2 3">NSP M-1</strain>
    </source>
</reference>
<name>A0A0K2GG03_NITMO</name>
<dbReference type="EMBL" id="CP011801">
    <property type="protein sequence ID" value="ALA59784.1"/>
    <property type="molecule type" value="Genomic_DNA"/>
</dbReference>
<feature type="compositionally biased region" description="Basic and acidic residues" evidence="1">
    <location>
        <begin position="187"/>
        <end position="213"/>
    </location>
</feature>
<proteinExistence type="predicted"/>
<evidence type="ECO:0000313" key="3">
    <source>
        <dbReference type="Proteomes" id="UP000069205"/>
    </source>
</evidence>